<dbReference type="STRING" id="1001994.MY1_0581"/>
<accession>F9CVP4</accession>
<dbReference type="RefSeq" id="WP_007550067.1">
    <property type="nucleotide sequence ID" value="NZ_AFPU01000001.1"/>
</dbReference>
<dbReference type="InterPro" id="IPR011010">
    <property type="entry name" value="DNA_brk_join_enz"/>
</dbReference>
<reference evidence="3 4" key="1">
    <citation type="journal article" date="2011" name="J. Bacteriol.">
        <title>Genome Sequence of an Ammonia-Oxidizing Soil Archaeon, "Candidatus Nitrosoarchaeum koreensis" MY1.</title>
        <authorList>
            <person name="Kim B.K."/>
            <person name="Jung M.Y."/>
            <person name="Yu D.S."/>
            <person name="Park S.J."/>
            <person name="Oh T.K."/>
            <person name="Rhee S.K."/>
            <person name="Kim J.F."/>
        </authorList>
    </citation>
    <scope>NUCLEOTIDE SEQUENCE [LARGE SCALE GENOMIC DNA]</scope>
    <source>
        <strain evidence="3 4">MY1</strain>
    </source>
</reference>
<dbReference type="OrthoDB" id="3335at2157"/>
<name>F9CVP4_9ARCH</name>
<dbReference type="Gene3D" id="1.10.443.10">
    <property type="entry name" value="Intergrase catalytic core"/>
    <property type="match status" value="1"/>
</dbReference>
<dbReference type="CDD" id="cd00397">
    <property type="entry name" value="DNA_BRE_C"/>
    <property type="match status" value="1"/>
</dbReference>
<dbReference type="GO" id="GO:0015074">
    <property type="term" value="P:DNA integration"/>
    <property type="evidence" value="ECO:0007669"/>
    <property type="project" value="InterPro"/>
</dbReference>
<comment type="caution">
    <text evidence="3">The sequence shown here is derived from an EMBL/GenBank/DDBJ whole genome shotgun (WGS) entry which is preliminary data.</text>
</comment>
<protein>
    <submittedName>
        <fullName evidence="3">Integrase family protein</fullName>
    </submittedName>
</protein>
<dbReference type="InterPro" id="IPR002104">
    <property type="entry name" value="Integrase_catalytic"/>
</dbReference>
<dbReference type="SUPFAM" id="SSF56349">
    <property type="entry name" value="DNA breaking-rejoining enzymes"/>
    <property type="match status" value="1"/>
</dbReference>
<evidence type="ECO:0000256" key="1">
    <source>
        <dbReference type="ARBA" id="ARBA00023172"/>
    </source>
</evidence>
<organism evidence="3 4">
    <name type="scientific">Nitrosarchaeum koreense MY1</name>
    <dbReference type="NCBI Taxonomy" id="1001994"/>
    <lineage>
        <taxon>Archaea</taxon>
        <taxon>Nitrososphaerota</taxon>
        <taxon>Nitrososphaeria</taxon>
        <taxon>Nitrosopumilales</taxon>
        <taxon>Nitrosopumilaceae</taxon>
        <taxon>Nitrosarchaeum</taxon>
    </lineage>
</organism>
<feature type="domain" description="Tyr recombinase" evidence="2">
    <location>
        <begin position="138"/>
        <end position="266"/>
    </location>
</feature>
<keyword evidence="1" id="KW-0233">DNA recombination</keyword>
<gene>
    <name evidence="3" type="ORF">MY1_0581</name>
</gene>
<keyword evidence="4" id="KW-1185">Reference proteome</keyword>
<dbReference type="InterPro" id="IPR013762">
    <property type="entry name" value="Integrase-like_cat_sf"/>
</dbReference>
<dbReference type="Pfam" id="PF00589">
    <property type="entry name" value="Phage_integrase"/>
    <property type="match status" value="1"/>
</dbReference>
<proteinExistence type="predicted"/>
<evidence type="ECO:0000313" key="3">
    <source>
        <dbReference type="EMBL" id="EGP93346.1"/>
    </source>
</evidence>
<evidence type="ECO:0000313" key="4">
    <source>
        <dbReference type="Proteomes" id="UP000004440"/>
    </source>
</evidence>
<dbReference type="Proteomes" id="UP000004440">
    <property type="component" value="Unassembled WGS sequence"/>
</dbReference>
<dbReference type="AlphaFoldDB" id="F9CVP4"/>
<dbReference type="GO" id="GO:0003677">
    <property type="term" value="F:DNA binding"/>
    <property type="evidence" value="ECO:0007669"/>
    <property type="project" value="InterPro"/>
</dbReference>
<sequence>MSYIADNTTRAEFLAERKIRSRQVAQVALNQFDIFCKFQYEKDGDTLIKDIKDSGIADKAYTVMNQFCMWLGEDHPEIQVIMGKSSRPMRKRQPMTTRGYLVVIKAYFEEFGGIEINDRRFKKRVRQQKRINHDPEPFTHEEIRLLCDTASPEKKLLYMVLKDTAMRVGEALHLYKEDIDLTTNPISINIRAETTKTSTARTVHITPETVPMLINKINNTQDGKKIFATNKDHLKAVSNETLMMTFYRKKIGGTFLEKYSHNGRHKKNIHSLRAFAITQIADVHGEEFAHGYAGHTKYLGQYIRRNEKIPEMIKRCAPKLMIYESIVVVDQDERVKKLEEEQQKSRLDMMALTNIMSQLADIKADSVRKDLEIKQLQNMLENKESSSIPSIS</sequence>
<evidence type="ECO:0000259" key="2">
    <source>
        <dbReference type="Pfam" id="PF00589"/>
    </source>
</evidence>
<dbReference type="EMBL" id="AFPU01000001">
    <property type="protein sequence ID" value="EGP93346.1"/>
    <property type="molecule type" value="Genomic_DNA"/>
</dbReference>
<dbReference type="GO" id="GO:0006310">
    <property type="term" value="P:DNA recombination"/>
    <property type="evidence" value="ECO:0007669"/>
    <property type="project" value="UniProtKB-KW"/>
</dbReference>